<dbReference type="InterPro" id="IPR036259">
    <property type="entry name" value="MFS_trans_sf"/>
</dbReference>
<evidence type="ECO:0000256" key="5">
    <source>
        <dbReference type="ARBA" id="ARBA00023136"/>
    </source>
</evidence>
<dbReference type="PROSITE" id="PS50850">
    <property type="entry name" value="MFS"/>
    <property type="match status" value="1"/>
</dbReference>
<feature type="transmembrane region" description="Helical" evidence="6">
    <location>
        <begin position="308"/>
        <end position="330"/>
    </location>
</feature>
<dbReference type="GeneID" id="93520582"/>
<gene>
    <name evidence="8" type="ordered locus">S70_14335</name>
</gene>
<dbReference type="PANTHER" id="PTHR43124">
    <property type="entry name" value="PURINE EFFLUX PUMP PBUE"/>
    <property type="match status" value="1"/>
</dbReference>
<keyword evidence="3 6" id="KW-0812">Transmembrane</keyword>
<evidence type="ECO:0000256" key="6">
    <source>
        <dbReference type="SAM" id="Phobius"/>
    </source>
</evidence>
<dbReference type="InterPro" id="IPR050189">
    <property type="entry name" value="MFS_Efflux_Transporters"/>
</dbReference>
<feature type="transmembrane region" description="Helical" evidence="6">
    <location>
        <begin position="175"/>
        <end position="195"/>
    </location>
</feature>
<dbReference type="HOGENOM" id="CLU_058215_0_0_6"/>
<feature type="transmembrane region" description="Helical" evidence="6">
    <location>
        <begin position="23"/>
        <end position="43"/>
    </location>
</feature>
<feature type="transmembrane region" description="Helical" evidence="6">
    <location>
        <begin position="116"/>
        <end position="135"/>
    </location>
</feature>
<dbReference type="AlphaFoldDB" id="A0A140NPX5"/>
<evidence type="ECO:0000256" key="2">
    <source>
        <dbReference type="ARBA" id="ARBA00022475"/>
    </source>
</evidence>
<dbReference type="InterPro" id="IPR020846">
    <property type="entry name" value="MFS_dom"/>
</dbReference>
<evidence type="ECO:0000256" key="3">
    <source>
        <dbReference type="ARBA" id="ARBA00022692"/>
    </source>
</evidence>
<dbReference type="GO" id="GO:0022857">
    <property type="term" value="F:transmembrane transporter activity"/>
    <property type="evidence" value="ECO:0007669"/>
    <property type="project" value="InterPro"/>
</dbReference>
<reference evidence="9" key="2">
    <citation type="submission" date="2012-04" db="EMBL/GenBank/DDBJ databases">
        <title>Complete genome sequence of Providencia stuartii clinical isolate MRSN 2154.</title>
        <authorList>
            <person name="Clifford R.J."/>
            <person name="Hang J."/>
            <person name="Riley M.C."/>
            <person name="Onmus-Leone F."/>
            <person name="Kuschner R.A."/>
            <person name="Lesho E.P."/>
            <person name="Waterman P.E."/>
        </authorList>
    </citation>
    <scope>NUCLEOTIDE SEQUENCE [LARGE SCALE GENOMIC DNA]</scope>
    <source>
        <strain evidence="9">MRSN 2154</strain>
    </source>
</reference>
<feature type="transmembrane region" description="Helical" evidence="6">
    <location>
        <begin position="147"/>
        <end position="169"/>
    </location>
</feature>
<feature type="transmembrane region" description="Helical" evidence="6">
    <location>
        <begin position="216"/>
        <end position="237"/>
    </location>
</feature>
<dbReference type="InterPro" id="IPR011701">
    <property type="entry name" value="MFS"/>
</dbReference>
<evidence type="ECO:0000313" key="8">
    <source>
        <dbReference type="EMBL" id="AFH94698.1"/>
    </source>
</evidence>
<keyword evidence="5 6" id="KW-0472">Membrane</keyword>
<dbReference type="PANTHER" id="PTHR43124:SF10">
    <property type="entry name" value="PURINE EFFLUX PUMP PBUE"/>
    <property type="match status" value="1"/>
</dbReference>
<name>A0A140NPX5_PROSM</name>
<evidence type="ECO:0000256" key="1">
    <source>
        <dbReference type="ARBA" id="ARBA00004651"/>
    </source>
</evidence>
<feature type="transmembrane region" description="Helical" evidence="6">
    <location>
        <begin position="284"/>
        <end position="302"/>
    </location>
</feature>
<feature type="transmembrane region" description="Helical" evidence="6">
    <location>
        <begin position="342"/>
        <end position="363"/>
    </location>
</feature>
<evidence type="ECO:0000259" key="7">
    <source>
        <dbReference type="PROSITE" id="PS50850"/>
    </source>
</evidence>
<reference evidence="8 9" key="1">
    <citation type="journal article" date="2012" name="J. Bacteriol.">
        <title>Complete Genome Sequence of Providencia stuartii Clinical Isolate MRSN 2154.</title>
        <authorList>
            <person name="Clifford R.J."/>
            <person name="Hang J."/>
            <person name="Riley M.C."/>
            <person name="Onmus-Leone F."/>
            <person name="Kuschner R.A."/>
            <person name="Lesho E.P."/>
            <person name="Waterman P.E."/>
        </authorList>
    </citation>
    <scope>NUCLEOTIDE SEQUENCE [LARGE SCALE GENOMIC DNA]</scope>
    <source>
        <strain evidence="8 9">MRSN 2154</strain>
    </source>
</reference>
<dbReference type="EMBL" id="CP003488">
    <property type="protein sequence ID" value="AFH94698.1"/>
    <property type="molecule type" value="Genomic_DNA"/>
</dbReference>
<organism evidence="8 9">
    <name type="scientific">Providencia stuartii (strain MRSN 2154)</name>
    <dbReference type="NCBI Taxonomy" id="1157951"/>
    <lineage>
        <taxon>Bacteria</taxon>
        <taxon>Pseudomonadati</taxon>
        <taxon>Pseudomonadota</taxon>
        <taxon>Gammaproteobacteria</taxon>
        <taxon>Enterobacterales</taxon>
        <taxon>Morganellaceae</taxon>
        <taxon>Providencia</taxon>
    </lineage>
</organism>
<protein>
    <submittedName>
        <fullName evidence="8">Major facilitator superfamily protein</fullName>
    </submittedName>
</protein>
<proteinExistence type="predicted"/>
<dbReference type="GO" id="GO:0005886">
    <property type="term" value="C:plasma membrane"/>
    <property type="evidence" value="ECO:0007669"/>
    <property type="project" value="UniProtKB-SubCell"/>
</dbReference>
<feature type="transmembrane region" description="Helical" evidence="6">
    <location>
        <begin position="257"/>
        <end position="277"/>
    </location>
</feature>
<evidence type="ECO:0000313" key="9">
    <source>
        <dbReference type="Proteomes" id="UP000005012"/>
    </source>
</evidence>
<dbReference type="SUPFAM" id="SSF103473">
    <property type="entry name" value="MFS general substrate transporter"/>
    <property type="match status" value="1"/>
</dbReference>
<dbReference type="KEGG" id="psi:S70_14335"/>
<feature type="domain" description="Major facilitator superfamily (MFS) profile" evidence="7">
    <location>
        <begin position="17"/>
        <end position="393"/>
    </location>
</feature>
<feature type="transmembrane region" description="Helical" evidence="6">
    <location>
        <begin position="369"/>
        <end position="390"/>
    </location>
</feature>
<comment type="subcellular location">
    <subcellularLocation>
        <location evidence="1">Cell membrane</location>
        <topology evidence="1">Multi-pass membrane protein</topology>
    </subcellularLocation>
</comment>
<dbReference type="Proteomes" id="UP000005012">
    <property type="component" value="Chromosome"/>
</dbReference>
<dbReference type="PATRIC" id="fig|1157951.4.peg.2884"/>
<sequence>MNESLHTQDVNAMPPKVILKSSLSLLLAIIIFAAIAPGILMTAPAVATQLGSQWQLSADKIGYLFSAELGAMSFATVPAWYWINRINWQKIAIISAIIFIIGNLLSAFAATYITLLIFRVIASLAGGTLMILCISCAGKTENPSRMYAFWVLGQLALGTLGLLVLPPLFELYGLRIVYFILAAFMVIFFPLIRAFPNVIMEKDQHHYSSTHPRNAFINKAMAIIAILIFYICLSQVWTFIGVFGQNSGLDAEENGQILAIATILGMVGAVIAATVSNRFKTNKLVFLGYGLLMASILLLIGSPTVIRFIVAALLFKFTWTFVLPFIMGAVSQLDTSGRLMNNINLVIGGGMAIGPAIGGYILVNSTQMLTFISFAALCTLCSFALVAYFIKQSKS</sequence>
<keyword evidence="4 6" id="KW-1133">Transmembrane helix</keyword>
<dbReference type="OrthoDB" id="5869542at2"/>
<keyword evidence="2" id="KW-1003">Cell membrane</keyword>
<dbReference type="RefSeq" id="WP_014657598.1">
    <property type="nucleotide sequence ID" value="NC_017731.1"/>
</dbReference>
<feature type="transmembrane region" description="Helical" evidence="6">
    <location>
        <begin position="63"/>
        <end position="83"/>
    </location>
</feature>
<dbReference type="Pfam" id="PF07690">
    <property type="entry name" value="MFS_1"/>
    <property type="match status" value="1"/>
</dbReference>
<feature type="transmembrane region" description="Helical" evidence="6">
    <location>
        <begin position="90"/>
        <end position="110"/>
    </location>
</feature>
<evidence type="ECO:0000256" key="4">
    <source>
        <dbReference type="ARBA" id="ARBA00022989"/>
    </source>
</evidence>
<accession>A0A140NPX5</accession>
<dbReference type="Gene3D" id="1.20.1250.20">
    <property type="entry name" value="MFS general substrate transporter like domains"/>
    <property type="match status" value="2"/>
</dbReference>